<feature type="chain" id="PRO_5001729318" evidence="1">
    <location>
        <begin position="21"/>
        <end position="171"/>
    </location>
</feature>
<gene>
    <name evidence="2" type="primary">Contig8610.g9193</name>
    <name evidence="2" type="ORF">STYLEM_7528</name>
</gene>
<feature type="signal peptide" evidence="1">
    <location>
        <begin position="1"/>
        <end position="20"/>
    </location>
</feature>
<evidence type="ECO:0000313" key="3">
    <source>
        <dbReference type="Proteomes" id="UP000039865"/>
    </source>
</evidence>
<accession>A0A078ACI8</accession>
<evidence type="ECO:0000256" key="1">
    <source>
        <dbReference type="SAM" id="SignalP"/>
    </source>
</evidence>
<evidence type="ECO:0000313" key="2">
    <source>
        <dbReference type="EMBL" id="CDW78548.1"/>
    </source>
</evidence>
<sequence>MKSFITLSVVIASLFYQSSGAQLKIKARNQVKVQSKDFLKAGQFLGLDPLPSDRSQVSGGISATKTLGDYDTFSVYQSLNEVGNLFCDAIDCDNQERDGYKDLLKIQYNAHVELGTEAGYMSNLAPVKKFYSENLITMIAAQPADSRAAYKKTFTNQIRSTIDNLKKNGKL</sequence>
<dbReference type="InParanoid" id="A0A078ACI8"/>
<protein>
    <submittedName>
        <fullName evidence="2">Uncharacterized protein</fullName>
    </submittedName>
</protein>
<reference evidence="2 3" key="1">
    <citation type="submission" date="2014-06" db="EMBL/GenBank/DDBJ databases">
        <authorList>
            <person name="Swart Estienne"/>
        </authorList>
    </citation>
    <scope>NUCLEOTIDE SEQUENCE [LARGE SCALE GENOMIC DNA]</scope>
    <source>
        <strain evidence="2 3">130c</strain>
    </source>
</reference>
<dbReference type="EMBL" id="CCKQ01007193">
    <property type="protein sequence ID" value="CDW78548.1"/>
    <property type="molecule type" value="Genomic_DNA"/>
</dbReference>
<organism evidence="2 3">
    <name type="scientific">Stylonychia lemnae</name>
    <name type="common">Ciliate</name>
    <dbReference type="NCBI Taxonomy" id="5949"/>
    <lineage>
        <taxon>Eukaryota</taxon>
        <taxon>Sar</taxon>
        <taxon>Alveolata</taxon>
        <taxon>Ciliophora</taxon>
        <taxon>Intramacronucleata</taxon>
        <taxon>Spirotrichea</taxon>
        <taxon>Stichotrichia</taxon>
        <taxon>Sporadotrichida</taxon>
        <taxon>Oxytrichidae</taxon>
        <taxon>Stylonychinae</taxon>
        <taxon>Stylonychia</taxon>
    </lineage>
</organism>
<dbReference type="Proteomes" id="UP000039865">
    <property type="component" value="Unassembled WGS sequence"/>
</dbReference>
<dbReference type="AlphaFoldDB" id="A0A078ACI8"/>
<proteinExistence type="predicted"/>
<name>A0A078ACI8_STYLE</name>
<keyword evidence="1" id="KW-0732">Signal</keyword>
<keyword evidence="3" id="KW-1185">Reference proteome</keyword>